<evidence type="ECO:0000256" key="2">
    <source>
        <dbReference type="ARBA" id="ARBA00008197"/>
    </source>
</evidence>
<dbReference type="OrthoDB" id="76305at2759"/>
<evidence type="ECO:0000256" key="1">
    <source>
        <dbReference type="ARBA" id="ARBA00004173"/>
    </source>
</evidence>
<keyword evidence="5" id="KW-1133">Transmembrane helix</keyword>
<reference evidence="6" key="1">
    <citation type="submission" date="2010-03" db="EMBL/GenBank/DDBJ databases">
        <title>Annotation of Blastomyces dermatitidis strain ATCC 18188.</title>
        <authorList>
            <consortium name="The Broad Institute Genome Sequencing Platform"/>
            <consortium name="Broad Institute Genome Sequencing Center for Infectious Disease."/>
            <person name="Cuomo C."/>
            <person name="Klein B."/>
            <person name="Sullivan T."/>
            <person name="Heitman J."/>
            <person name="Young S."/>
            <person name="Zeng Q."/>
            <person name="Gargeya S."/>
            <person name="Alvarado L."/>
            <person name="Berlin A.M."/>
            <person name="Chapman S.B."/>
            <person name="Chen Z."/>
            <person name="Freedman E."/>
            <person name="Gellesch M."/>
            <person name="Goldberg J."/>
            <person name="Griggs A."/>
            <person name="Gujja S."/>
            <person name="Heilman E."/>
            <person name="Heiman D."/>
            <person name="Howarth C."/>
            <person name="Mehta T."/>
            <person name="Neiman D."/>
            <person name="Pearson M."/>
            <person name="Roberts A."/>
            <person name="Saif S."/>
            <person name="Shea T."/>
            <person name="Shenoy N."/>
            <person name="Sisk P."/>
            <person name="Stolte C."/>
            <person name="Sykes S."/>
            <person name="White J."/>
            <person name="Yandava C."/>
            <person name="Haas B."/>
            <person name="Nusbaum C."/>
            <person name="Birren B."/>
        </authorList>
    </citation>
    <scope>NUCLEOTIDE SEQUENCE [LARGE SCALE GENOMIC DNA]</scope>
    <source>
        <strain evidence="6">ATCC 18188</strain>
    </source>
</reference>
<keyword evidence="5" id="KW-0812">Transmembrane</keyword>
<gene>
    <name evidence="6" type="ORF">BDDG_09529</name>
</gene>
<protein>
    <submittedName>
        <fullName evidence="6">Cytochrome c oxidase assembly protein</fullName>
    </submittedName>
</protein>
<dbReference type="GO" id="GO:0033617">
    <property type="term" value="P:mitochondrial respiratory chain complex IV assembly"/>
    <property type="evidence" value="ECO:0007669"/>
    <property type="project" value="TreeGrafter"/>
</dbReference>
<evidence type="ECO:0000256" key="4">
    <source>
        <dbReference type="ARBA" id="ARBA00023128"/>
    </source>
</evidence>
<dbReference type="Pfam" id="PF15786">
    <property type="entry name" value="PET117"/>
    <property type="match status" value="1"/>
</dbReference>
<accession>F2TTM0</accession>
<comment type="subcellular location">
    <subcellularLocation>
        <location evidence="1">Mitochondrion</location>
    </subcellularLocation>
</comment>
<dbReference type="EMBL" id="GG749576">
    <property type="protein sequence ID" value="EGE86583.2"/>
    <property type="molecule type" value="Genomic_DNA"/>
</dbReference>
<organism evidence="6">
    <name type="scientific">Ajellomyces dermatitidis (strain ATCC 18188 / CBS 674.68)</name>
    <name type="common">Blastomyces dermatitidis</name>
    <dbReference type="NCBI Taxonomy" id="653446"/>
    <lineage>
        <taxon>Eukaryota</taxon>
        <taxon>Fungi</taxon>
        <taxon>Dikarya</taxon>
        <taxon>Ascomycota</taxon>
        <taxon>Pezizomycotina</taxon>
        <taxon>Eurotiomycetes</taxon>
        <taxon>Eurotiomycetidae</taxon>
        <taxon>Onygenales</taxon>
        <taxon>Ajellomycetaceae</taxon>
        <taxon>Blastomyces</taxon>
    </lineage>
</organism>
<dbReference type="GO" id="GO:0005739">
    <property type="term" value="C:mitochondrion"/>
    <property type="evidence" value="ECO:0007669"/>
    <property type="project" value="UniProtKB-SubCell"/>
</dbReference>
<feature type="transmembrane region" description="Helical" evidence="5">
    <location>
        <begin position="7"/>
        <end position="25"/>
    </location>
</feature>
<name>F2TTM0_AJEDA</name>
<dbReference type="PANTHER" id="PTHR28163:SF1">
    <property type="entry name" value="PROTEIN PET117 HOMOLOG, MITOCHONDRIAL"/>
    <property type="match status" value="1"/>
</dbReference>
<dbReference type="AlphaFoldDB" id="F2TTM0"/>
<comment type="similarity">
    <text evidence="2">Belongs to the PET117 family.</text>
</comment>
<evidence type="ECO:0000256" key="3">
    <source>
        <dbReference type="ARBA" id="ARBA00022946"/>
    </source>
</evidence>
<dbReference type="InterPro" id="IPR031568">
    <property type="entry name" value="Pet117"/>
</dbReference>
<keyword evidence="4" id="KW-0496">Mitochondrion</keyword>
<evidence type="ECO:0000313" key="6">
    <source>
        <dbReference type="EMBL" id="EGE86583.2"/>
    </source>
</evidence>
<proteinExistence type="inferred from homology"/>
<keyword evidence="3" id="KW-0809">Transit peptide</keyword>
<keyword evidence="5" id="KW-0472">Membrane</keyword>
<sequence length="153" mass="17122">MSRASKLTLAGTSLMTVGIVYFVHWTQEADKAAMHAGVQRDLENQRIKRERQADFEMQRALEAEYRKLQTVSDGGNGENIDSGAGNQLSSLIHTIYLSDILDLKVETCDSTRKKGLRGRTAHPGFSYRPRLFLVQLQVRGWICKEDAPSAIPS</sequence>
<dbReference type="PANTHER" id="PTHR28163">
    <property type="entry name" value="PROTEIN PET117 HOMOLOG, MITOCHONDRIAL"/>
    <property type="match status" value="1"/>
</dbReference>
<dbReference type="HOGENOM" id="CLU_161486_3_1_1"/>
<evidence type="ECO:0000256" key="5">
    <source>
        <dbReference type="SAM" id="Phobius"/>
    </source>
</evidence>
<dbReference type="Proteomes" id="UP000007802">
    <property type="component" value="Unassembled WGS sequence"/>
</dbReference>